<evidence type="ECO:0000313" key="3">
    <source>
        <dbReference type="Proteomes" id="UP000314986"/>
    </source>
</evidence>
<name>A0A4W3HH59_CALMI</name>
<dbReference type="InterPro" id="IPR051336">
    <property type="entry name" value="RhoGEF_Guanine_NuclExch_SF"/>
</dbReference>
<dbReference type="AlphaFoldDB" id="A0A4W3HH59"/>
<protein>
    <submittedName>
        <fullName evidence="2">Uncharacterized protein</fullName>
    </submittedName>
</protein>
<dbReference type="GO" id="GO:0005737">
    <property type="term" value="C:cytoplasm"/>
    <property type="evidence" value="ECO:0007669"/>
    <property type="project" value="TreeGrafter"/>
</dbReference>
<organism evidence="2 3">
    <name type="scientific">Callorhinchus milii</name>
    <name type="common">Ghost shark</name>
    <dbReference type="NCBI Taxonomy" id="7868"/>
    <lineage>
        <taxon>Eukaryota</taxon>
        <taxon>Metazoa</taxon>
        <taxon>Chordata</taxon>
        <taxon>Craniata</taxon>
        <taxon>Vertebrata</taxon>
        <taxon>Chondrichthyes</taxon>
        <taxon>Holocephali</taxon>
        <taxon>Chimaeriformes</taxon>
        <taxon>Callorhinchidae</taxon>
        <taxon>Callorhinchus</taxon>
    </lineage>
</organism>
<accession>A0A4W3HH59</accession>
<reference evidence="2" key="4">
    <citation type="submission" date="2025-08" db="UniProtKB">
        <authorList>
            <consortium name="Ensembl"/>
        </authorList>
    </citation>
    <scope>IDENTIFICATION</scope>
</reference>
<dbReference type="Ensembl" id="ENSCMIT00000016663.1">
    <property type="protein sequence ID" value="ENSCMIP00000016333.1"/>
    <property type="gene ID" value="ENSCMIG00000007880.1"/>
</dbReference>
<keyword evidence="1" id="KW-0344">Guanine-nucleotide releasing factor</keyword>
<reference evidence="3" key="1">
    <citation type="journal article" date="2006" name="Science">
        <title>Ancient noncoding elements conserved in the human genome.</title>
        <authorList>
            <person name="Venkatesh B."/>
            <person name="Kirkness E.F."/>
            <person name="Loh Y.H."/>
            <person name="Halpern A.L."/>
            <person name="Lee A.P."/>
            <person name="Johnson J."/>
            <person name="Dandona N."/>
            <person name="Viswanathan L.D."/>
            <person name="Tay A."/>
            <person name="Venter J.C."/>
            <person name="Strausberg R.L."/>
            <person name="Brenner S."/>
        </authorList>
    </citation>
    <scope>NUCLEOTIDE SEQUENCE [LARGE SCALE GENOMIC DNA]</scope>
</reference>
<dbReference type="Proteomes" id="UP000314986">
    <property type="component" value="Unassembled WGS sequence"/>
</dbReference>
<evidence type="ECO:0000313" key="2">
    <source>
        <dbReference type="Ensembl" id="ENSCMIP00000016333.1"/>
    </source>
</evidence>
<dbReference type="PANTHER" id="PTHR22826">
    <property type="entry name" value="RHO GUANINE EXCHANGE FACTOR-RELATED"/>
    <property type="match status" value="1"/>
</dbReference>
<evidence type="ECO:0000256" key="1">
    <source>
        <dbReference type="ARBA" id="ARBA00022658"/>
    </source>
</evidence>
<dbReference type="PANTHER" id="PTHR22826:SF201">
    <property type="entry name" value="GUANINE NUCLEOTIDE EXCHANGE FACTOR MCF2L2-RELATED"/>
    <property type="match status" value="1"/>
</dbReference>
<dbReference type="GO" id="GO:0005085">
    <property type="term" value="F:guanyl-nucleotide exchange factor activity"/>
    <property type="evidence" value="ECO:0007669"/>
    <property type="project" value="UniProtKB-KW"/>
</dbReference>
<sequence>YTVNSLYSMFSLYQIQGCFCSFSADEIMQQEIRPLLAVDIIEQLQKQFAILSGGRSKDGAPIITFPEYSTFPDLPDQDFLNVLTYLTSIPRGLSARTHWERNSFLSFRIVSWNL</sequence>
<dbReference type="GeneTree" id="ENSGT00940000161734"/>
<reference evidence="3" key="2">
    <citation type="journal article" date="2007" name="PLoS Biol.">
        <title>Survey sequencing and comparative analysis of the elephant shark (Callorhinchus milii) genome.</title>
        <authorList>
            <person name="Venkatesh B."/>
            <person name="Kirkness E.F."/>
            <person name="Loh Y.H."/>
            <person name="Halpern A.L."/>
            <person name="Lee A.P."/>
            <person name="Johnson J."/>
            <person name="Dandona N."/>
            <person name="Viswanathan L.D."/>
            <person name="Tay A."/>
            <person name="Venter J.C."/>
            <person name="Strausberg R.L."/>
            <person name="Brenner S."/>
        </authorList>
    </citation>
    <scope>NUCLEOTIDE SEQUENCE [LARGE SCALE GENOMIC DNA]</scope>
</reference>
<proteinExistence type="predicted"/>
<reference evidence="3" key="3">
    <citation type="journal article" date="2014" name="Nature">
        <title>Elephant shark genome provides unique insights into gnathostome evolution.</title>
        <authorList>
            <consortium name="International Elephant Shark Genome Sequencing Consortium"/>
            <person name="Venkatesh B."/>
            <person name="Lee A.P."/>
            <person name="Ravi V."/>
            <person name="Maurya A.K."/>
            <person name="Lian M.M."/>
            <person name="Swann J.B."/>
            <person name="Ohta Y."/>
            <person name="Flajnik M.F."/>
            <person name="Sutoh Y."/>
            <person name="Kasahara M."/>
            <person name="Hoon S."/>
            <person name="Gangu V."/>
            <person name="Roy S.W."/>
            <person name="Irimia M."/>
            <person name="Korzh V."/>
            <person name="Kondrychyn I."/>
            <person name="Lim Z.W."/>
            <person name="Tay B.H."/>
            <person name="Tohari S."/>
            <person name="Kong K.W."/>
            <person name="Ho S."/>
            <person name="Lorente-Galdos B."/>
            <person name="Quilez J."/>
            <person name="Marques-Bonet T."/>
            <person name="Raney B.J."/>
            <person name="Ingham P.W."/>
            <person name="Tay A."/>
            <person name="Hillier L.W."/>
            <person name="Minx P."/>
            <person name="Boehm T."/>
            <person name="Wilson R.K."/>
            <person name="Brenner S."/>
            <person name="Warren W.C."/>
        </authorList>
    </citation>
    <scope>NUCLEOTIDE SEQUENCE [LARGE SCALE GENOMIC DNA]</scope>
</reference>
<keyword evidence="3" id="KW-1185">Reference proteome</keyword>
<reference evidence="2" key="5">
    <citation type="submission" date="2025-09" db="UniProtKB">
        <authorList>
            <consortium name="Ensembl"/>
        </authorList>
    </citation>
    <scope>IDENTIFICATION</scope>
</reference>